<dbReference type="GO" id="GO:0016491">
    <property type="term" value="F:oxidoreductase activity"/>
    <property type="evidence" value="ECO:0007669"/>
    <property type="project" value="UniProtKB-KW"/>
</dbReference>
<evidence type="ECO:0000313" key="5">
    <source>
        <dbReference type="EMBL" id="EUC35804.1"/>
    </source>
</evidence>
<dbReference type="InterPro" id="IPR036291">
    <property type="entry name" value="NAD(P)-bd_dom_sf"/>
</dbReference>
<keyword evidence="6" id="KW-1185">Reference proteome</keyword>
<feature type="domain" description="NmrA-like" evidence="4">
    <location>
        <begin position="3"/>
        <end position="311"/>
    </location>
</feature>
<dbReference type="Gene3D" id="3.40.50.720">
    <property type="entry name" value="NAD(P)-binding Rossmann-like Domain"/>
    <property type="match status" value="1"/>
</dbReference>
<dbReference type="InterPro" id="IPR008030">
    <property type="entry name" value="NmrA-like"/>
</dbReference>
<evidence type="ECO:0000313" key="6">
    <source>
        <dbReference type="Proteomes" id="UP000053841"/>
    </source>
</evidence>
<evidence type="ECO:0000256" key="2">
    <source>
        <dbReference type="ARBA" id="ARBA00022857"/>
    </source>
</evidence>
<keyword evidence="3" id="KW-0560">Oxidoreductase</keyword>
<dbReference type="OrthoDB" id="10000533at2759"/>
<evidence type="ECO:0000259" key="4">
    <source>
        <dbReference type="Pfam" id="PF05368"/>
    </source>
</evidence>
<dbReference type="AlphaFoldDB" id="W6YJP1"/>
<evidence type="ECO:0000256" key="1">
    <source>
        <dbReference type="ARBA" id="ARBA00005725"/>
    </source>
</evidence>
<dbReference type="SUPFAM" id="SSF51735">
    <property type="entry name" value="NAD(P)-binding Rossmann-fold domains"/>
    <property type="match status" value="1"/>
</dbReference>
<name>W6YJP1_COCC2</name>
<dbReference type="KEGG" id="bze:COCCADRAFT_89695"/>
<reference evidence="5 6" key="1">
    <citation type="journal article" date="2013" name="PLoS Genet.">
        <title>Comparative genome structure, secondary metabolite, and effector coding capacity across Cochliobolus pathogens.</title>
        <authorList>
            <person name="Condon B.J."/>
            <person name="Leng Y."/>
            <person name="Wu D."/>
            <person name="Bushley K.E."/>
            <person name="Ohm R.A."/>
            <person name="Otillar R."/>
            <person name="Martin J."/>
            <person name="Schackwitz W."/>
            <person name="Grimwood J."/>
            <person name="MohdZainudin N."/>
            <person name="Xue C."/>
            <person name="Wang R."/>
            <person name="Manning V.A."/>
            <person name="Dhillon B."/>
            <person name="Tu Z.J."/>
            <person name="Steffenson B.J."/>
            <person name="Salamov A."/>
            <person name="Sun H."/>
            <person name="Lowry S."/>
            <person name="LaButti K."/>
            <person name="Han J."/>
            <person name="Copeland A."/>
            <person name="Lindquist E."/>
            <person name="Barry K."/>
            <person name="Schmutz J."/>
            <person name="Baker S.E."/>
            <person name="Ciuffetti L.M."/>
            <person name="Grigoriev I.V."/>
            <person name="Zhong S."/>
            <person name="Turgeon B.G."/>
        </authorList>
    </citation>
    <scope>NUCLEOTIDE SEQUENCE [LARGE SCALE GENOMIC DNA]</scope>
    <source>
        <strain evidence="5 6">26-R-13</strain>
    </source>
</reference>
<accession>W6YJP1</accession>
<dbReference type="eggNOG" id="ENOG502RXEE">
    <property type="taxonomic scope" value="Eukaryota"/>
</dbReference>
<dbReference type="Pfam" id="PF05368">
    <property type="entry name" value="NmrA"/>
    <property type="match status" value="1"/>
</dbReference>
<dbReference type="PANTHER" id="PTHR47706:SF4">
    <property type="entry name" value="NMRA-LIKE DOMAIN-CONTAINING PROTEIN"/>
    <property type="match status" value="1"/>
</dbReference>
<sequence length="327" mass="36644">MVKIAVAGGTGNVATCMLKEAIASNQHDIVIFTRSAPSKPHPSPRVSYFQVDYTSRDALTTALRGVHTVLSFFVVHLDVDNIGQKNLIHASIAAGVSRFAPSEWSIASYSGVPSYVVKDEVRSYLEDLDAKGELKGMQYCLFQPSIFMDYFAHPYPLEPDLITWPFFIDFENRRAMLLDEGDQPIVLTAMQDDAVILAKALKDTERPWPKLGGIRGCQTTINELIALGKKLRGGEWSIERVSGADIKEGELKTSWIPQFSHPTMPEDQQDVFSKAFVVMFMQAILNGSWNVSAEWNERFPDHKFIGLEEYLTKAWEGKPYPCQGLAY</sequence>
<evidence type="ECO:0000256" key="3">
    <source>
        <dbReference type="ARBA" id="ARBA00023002"/>
    </source>
</evidence>
<protein>
    <recommendedName>
        <fullName evidence="4">NmrA-like domain-containing protein</fullName>
    </recommendedName>
</protein>
<dbReference type="GeneID" id="19152827"/>
<gene>
    <name evidence="5" type="ORF">COCCADRAFT_89695</name>
</gene>
<dbReference type="Proteomes" id="UP000053841">
    <property type="component" value="Unassembled WGS sequence"/>
</dbReference>
<dbReference type="HOGENOM" id="CLU_044876_0_2_1"/>
<dbReference type="Gene3D" id="3.90.25.10">
    <property type="entry name" value="UDP-galactose 4-epimerase, domain 1"/>
    <property type="match status" value="1"/>
</dbReference>
<proteinExistence type="inferred from homology"/>
<dbReference type="InterPro" id="IPR051609">
    <property type="entry name" value="NmrA/Isoflavone_reductase-like"/>
</dbReference>
<dbReference type="RefSeq" id="XP_007709849.1">
    <property type="nucleotide sequence ID" value="XM_007711659.1"/>
</dbReference>
<dbReference type="PANTHER" id="PTHR47706">
    <property type="entry name" value="NMRA-LIKE FAMILY PROTEIN"/>
    <property type="match status" value="1"/>
</dbReference>
<keyword evidence="2" id="KW-0521">NADP</keyword>
<dbReference type="EMBL" id="KI964569">
    <property type="protein sequence ID" value="EUC35804.1"/>
    <property type="molecule type" value="Genomic_DNA"/>
</dbReference>
<organism evidence="5 6">
    <name type="scientific">Cochliobolus carbonum (strain 26-R-13)</name>
    <name type="common">Maize leaf spot fungus</name>
    <name type="synonym">Bipolaris zeicola</name>
    <dbReference type="NCBI Taxonomy" id="930089"/>
    <lineage>
        <taxon>Eukaryota</taxon>
        <taxon>Fungi</taxon>
        <taxon>Dikarya</taxon>
        <taxon>Ascomycota</taxon>
        <taxon>Pezizomycotina</taxon>
        <taxon>Dothideomycetes</taxon>
        <taxon>Pleosporomycetidae</taxon>
        <taxon>Pleosporales</taxon>
        <taxon>Pleosporineae</taxon>
        <taxon>Pleosporaceae</taxon>
        <taxon>Bipolaris</taxon>
    </lineage>
</organism>
<comment type="similarity">
    <text evidence="1">Belongs to the NmrA-type oxidoreductase family. Isoflavone reductase subfamily.</text>
</comment>